<keyword evidence="4" id="KW-1003">Cell membrane</keyword>
<dbReference type="NCBIfam" id="NF002318">
    <property type="entry name" value="PRK01253.1"/>
    <property type="match status" value="1"/>
</dbReference>
<dbReference type="InterPro" id="IPR016482">
    <property type="entry name" value="SecG/Sec61-beta/Sbh"/>
</dbReference>
<sequence length="63" mass="6776">MGYDWSMARKKNEGSGLQSSAGLMRYFEADDDSIKFSPKMVLGVCIGAGAVVMGLNIAFGLWP</sequence>
<keyword evidence="3" id="KW-0813">Transport</keyword>
<dbReference type="EMBL" id="LNQE01001485">
    <property type="protein sequence ID" value="KUG16662.1"/>
    <property type="molecule type" value="Genomic_DNA"/>
</dbReference>
<organism evidence="12">
    <name type="scientific">hydrocarbon metagenome</name>
    <dbReference type="NCBI Taxonomy" id="938273"/>
    <lineage>
        <taxon>unclassified sequences</taxon>
        <taxon>metagenomes</taxon>
        <taxon>ecological metagenomes</taxon>
    </lineage>
</organism>
<dbReference type="GO" id="GO:0005886">
    <property type="term" value="C:plasma membrane"/>
    <property type="evidence" value="ECO:0007669"/>
    <property type="project" value="UniProtKB-SubCell"/>
</dbReference>
<keyword evidence="6" id="KW-0653">Protein transport</keyword>
<evidence type="ECO:0000256" key="10">
    <source>
        <dbReference type="ARBA" id="ARBA00037847"/>
    </source>
</evidence>
<keyword evidence="8" id="KW-0811">Translocation</keyword>
<accession>A0A0W8F705</accession>
<gene>
    <name evidence="12" type="ORF">ASZ90_013672</name>
</gene>
<evidence type="ECO:0000256" key="6">
    <source>
        <dbReference type="ARBA" id="ARBA00022927"/>
    </source>
</evidence>
<comment type="subcellular location">
    <subcellularLocation>
        <location evidence="1">Cell membrane</location>
    </subcellularLocation>
    <subcellularLocation>
        <location evidence="10">Endomembrane system</location>
        <topology evidence="10">Single-pass membrane protein</topology>
    </subcellularLocation>
</comment>
<evidence type="ECO:0000256" key="3">
    <source>
        <dbReference type="ARBA" id="ARBA00022448"/>
    </source>
</evidence>
<dbReference type="HAMAP" id="MF_00751">
    <property type="entry name" value="SecG"/>
    <property type="match status" value="1"/>
</dbReference>
<evidence type="ECO:0000256" key="7">
    <source>
        <dbReference type="ARBA" id="ARBA00022989"/>
    </source>
</evidence>
<evidence type="ECO:0000256" key="9">
    <source>
        <dbReference type="ARBA" id="ARBA00023136"/>
    </source>
</evidence>
<evidence type="ECO:0000313" key="12">
    <source>
        <dbReference type="EMBL" id="KUG16662.1"/>
    </source>
</evidence>
<keyword evidence="9 11" id="KW-0472">Membrane</keyword>
<protein>
    <submittedName>
        <fullName evidence="12">Preprotein translocase secg subunit</fullName>
    </submittedName>
</protein>
<keyword evidence="7 11" id="KW-1133">Transmembrane helix</keyword>
<evidence type="ECO:0000256" key="8">
    <source>
        <dbReference type="ARBA" id="ARBA00023010"/>
    </source>
</evidence>
<evidence type="ECO:0000256" key="4">
    <source>
        <dbReference type="ARBA" id="ARBA00022475"/>
    </source>
</evidence>
<comment type="similarity">
    <text evidence="2">Belongs to the SEC61-beta family.</text>
</comment>
<evidence type="ECO:0000256" key="11">
    <source>
        <dbReference type="SAM" id="Phobius"/>
    </source>
</evidence>
<reference evidence="12" key="1">
    <citation type="journal article" date="2015" name="Proc. Natl. Acad. Sci. U.S.A.">
        <title>Networks of energetic and metabolic interactions define dynamics in microbial communities.</title>
        <authorList>
            <person name="Embree M."/>
            <person name="Liu J.K."/>
            <person name="Al-Bassam M.M."/>
            <person name="Zengler K."/>
        </authorList>
    </citation>
    <scope>NUCLEOTIDE SEQUENCE</scope>
</reference>
<proteinExistence type="inferred from homology"/>
<comment type="caution">
    <text evidence="12">The sequence shown here is derived from an EMBL/GenBank/DDBJ whole genome shotgun (WGS) entry which is preliminary data.</text>
</comment>
<dbReference type="AlphaFoldDB" id="A0A0W8F705"/>
<evidence type="ECO:0000256" key="5">
    <source>
        <dbReference type="ARBA" id="ARBA00022692"/>
    </source>
</evidence>
<name>A0A0W8F705_9ZZZZ</name>
<dbReference type="Pfam" id="PF03911">
    <property type="entry name" value="Sec61_beta"/>
    <property type="match status" value="1"/>
</dbReference>
<evidence type="ECO:0000256" key="2">
    <source>
        <dbReference type="ARBA" id="ARBA00006103"/>
    </source>
</evidence>
<dbReference type="InterPro" id="IPR023531">
    <property type="entry name" value="Preprot_translocase_SecG"/>
</dbReference>
<dbReference type="GO" id="GO:0012505">
    <property type="term" value="C:endomembrane system"/>
    <property type="evidence" value="ECO:0007669"/>
    <property type="project" value="UniProtKB-SubCell"/>
</dbReference>
<evidence type="ECO:0000256" key="1">
    <source>
        <dbReference type="ARBA" id="ARBA00004236"/>
    </source>
</evidence>
<dbReference type="GO" id="GO:0015031">
    <property type="term" value="P:protein transport"/>
    <property type="evidence" value="ECO:0007669"/>
    <property type="project" value="UniProtKB-KW"/>
</dbReference>
<keyword evidence="5 11" id="KW-0812">Transmembrane</keyword>
<feature type="transmembrane region" description="Helical" evidence="11">
    <location>
        <begin position="41"/>
        <end position="62"/>
    </location>
</feature>